<protein>
    <submittedName>
        <fullName evidence="1">Uncharacterized protein</fullName>
    </submittedName>
</protein>
<organism evidence="1 2">
    <name type="scientific">Amanita thiersii Skay4041</name>
    <dbReference type="NCBI Taxonomy" id="703135"/>
    <lineage>
        <taxon>Eukaryota</taxon>
        <taxon>Fungi</taxon>
        <taxon>Dikarya</taxon>
        <taxon>Basidiomycota</taxon>
        <taxon>Agaricomycotina</taxon>
        <taxon>Agaricomycetes</taxon>
        <taxon>Agaricomycetidae</taxon>
        <taxon>Agaricales</taxon>
        <taxon>Pluteineae</taxon>
        <taxon>Amanitaceae</taxon>
        <taxon>Amanita</taxon>
    </lineage>
</organism>
<accession>A0A2A9NBL8</accession>
<feature type="non-terminal residue" evidence="1">
    <location>
        <position position="1"/>
    </location>
</feature>
<dbReference type="OrthoDB" id="3046524at2759"/>
<sequence>NVIHVDDHPTFSDFSPEYIIHHGLKCRWQVEHYQRFKKTSIRPECRFPFITVFDPDVVVSPANVHFGEVLCLRQFIY</sequence>
<dbReference type="EMBL" id="KZ302619">
    <property type="protein sequence ID" value="PFH45013.1"/>
    <property type="molecule type" value="Genomic_DNA"/>
</dbReference>
<keyword evidence="2" id="KW-1185">Reference proteome</keyword>
<name>A0A2A9NBL8_9AGAR</name>
<dbReference type="AlphaFoldDB" id="A0A2A9NBL8"/>
<dbReference type="Proteomes" id="UP000242287">
    <property type="component" value="Unassembled WGS sequence"/>
</dbReference>
<proteinExistence type="predicted"/>
<gene>
    <name evidence="1" type="ORF">AMATHDRAFT_163801</name>
</gene>
<reference evidence="1 2" key="1">
    <citation type="submission" date="2014-02" db="EMBL/GenBank/DDBJ databases">
        <title>Transposable element dynamics among asymbiotic and ectomycorrhizal Amanita fungi.</title>
        <authorList>
            <consortium name="DOE Joint Genome Institute"/>
            <person name="Hess J."/>
            <person name="Skrede I."/>
            <person name="Wolfe B."/>
            <person name="LaButti K."/>
            <person name="Ohm R.A."/>
            <person name="Grigoriev I.V."/>
            <person name="Pringle A."/>
        </authorList>
    </citation>
    <scope>NUCLEOTIDE SEQUENCE [LARGE SCALE GENOMIC DNA]</scope>
    <source>
        <strain evidence="1 2">SKay4041</strain>
    </source>
</reference>
<evidence type="ECO:0000313" key="2">
    <source>
        <dbReference type="Proteomes" id="UP000242287"/>
    </source>
</evidence>
<evidence type="ECO:0000313" key="1">
    <source>
        <dbReference type="EMBL" id="PFH45013.1"/>
    </source>
</evidence>